<dbReference type="InterPro" id="IPR005162">
    <property type="entry name" value="Retrotrans_gag_dom"/>
</dbReference>
<gene>
    <name evidence="2" type="ORF">EAG_10222</name>
</gene>
<feature type="non-terminal residue" evidence="2">
    <location>
        <position position="1"/>
    </location>
</feature>
<dbReference type="Pfam" id="PF03732">
    <property type="entry name" value="Retrotrans_gag"/>
    <property type="match status" value="1"/>
</dbReference>
<accession>E2A077</accession>
<dbReference type="AlphaFoldDB" id="E2A077"/>
<name>E2A077_CAMFO</name>
<evidence type="ECO:0000313" key="2">
    <source>
        <dbReference type="EMBL" id="EFN73159.1"/>
    </source>
</evidence>
<feature type="non-terminal residue" evidence="2">
    <location>
        <position position="137"/>
    </location>
</feature>
<reference evidence="2 3" key="1">
    <citation type="journal article" date="2010" name="Science">
        <title>Genomic comparison of the ants Camponotus floridanus and Harpegnathos saltator.</title>
        <authorList>
            <person name="Bonasio R."/>
            <person name="Zhang G."/>
            <person name="Ye C."/>
            <person name="Mutti N.S."/>
            <person name="Fang X."/>
            <person name="Qin N."/>
            <person name="Donahue G."/>
            <person name="Yang P."/>
            <person name="Li Q."/>
            <person name="Li C."/>
            <person name="Zhang P."/>
            <person name="Huang Z."/>
            <person name="Berger S.L."/>
            <person name="Reinberg D."/>
            <person name="Wang J."/>
            <person name="Liebig J."/>
        </authorList>
    </citation>
    <scope>NUCLEOTIDE SEQUENCE [LARGE SCALE GENOMIC DNA]</scope>
    <source>
        <strain evidence="3">C129</strain>
    </source>
</reference>
<sequence>FLERLRELRDGYGVSGPQMLKGLPEMLKGDTLLWYRNHREDWRTWSDFEQAFYLQFFPRRYAASLRREIMGRHQASGEEFARYSTVMMTLMRRAGGFSREEQLDVVYENMHPEYKAYVRVDDVRSLAELQFRAKEFE</sequence>
<dbReference type="OrthoDB" id="7552747at2759"/>
<feature type="domain" description="Retrotransposon gag" evidence="1">
    <location>
        <begin position="24"/>
        <end position="108"/>
    </location>
</feature>
<organism evidence="3">
    <name type="scientific">Camponotus floridanus</name>
    <name type="common">Florida carpenter ant</name>
    <dbReference type="NCBI Taxonomy" id="104421"/>
    <lineage>
        <taxon>Eukaryota</taxon>
        <taxon>Metazoa</taxon>
        <taxon>Ecdysozoa</taxon>
        <taxon>Arthropoda</taxon>
        <taxon>Hexapoda</taxon>
        <taxon>Insecta</taxon>
        <taxon>Pterygota</taxon>
        <taxon>Neoptera</taxon>
        <taxon>Endopterygota</taxon>
        <taxon>Hymenoptera</taxon>
        <taxon>Apocrita</taxon>
        <taxon>Aculeata</taxon>
        <taxon>Formicoidea</taxon>
        <taxon>Formicidae</taxon>
        <taxon>Formicinae</taxon>
        <taxon>Camponotus</taxon>
    </lineage>
</organism>
<keyword evidence="3" id="KW-1185">Reference proteome</keyword>
<proteinExistence type="predicted"/>
<protein>
    <recommendedName>
        <fullName evidence="1">Retrotransposon gag domain-containing protein</fullName>
    </recommendedName>
</protein>
<dbReference type="EMBL" id="GL435554">
    <property type="protein sequence ID" value="EFN73159.1"/>
    <property type="molecule type" value="Genomic_DNA"/>
</dbReference>
<evidence type="ECO:0000259" key="1">
    <source>
        <dbReference type="Pfam" id="PF03732"/>
    </source>
</evidence>
<dbReference type="InParanoid" id="E2A077"/>
<evidence type="ECO:0000313" key="3">
    <source>
        <dbReference type="Proteomes" id="UP000000311"/>
    </source>
</evidence>
<dbReference type="OMA" id="REDWRTW"/>
<dbReference type="Proteomes" id="UP000000311">
    <property type="component" value="Unassembled WGS sequence"/>
</dbReference>